<reference evidence="1 2" key="1">
    <citation type="submission" date="2021-07" db="EMBL/GenBank/DDBJ databases">
        <title>Flavobacterium WSW3-B6 sp.nov, isolated from seaweed.</title>
        <authorList>
            <person name="Muhammad N."/>
            <person name="Ho H."/>
            <person name="Lee Y.-J."/>
            <person name="Nguyen T."/>
            <person name="Ho J."/>
            <person name="Kim S.-G."/>
        </authorList>
    </citation>
    <scope>NUCLEOTIDE SEQUENCE [LARGE SCALE GENOMIC DNA]</scope>
    <source>
        <strain evidence="1 2">WSW3-B6</strain>
    </source>
</reference>
<dbReference type="RefSeq" id="WP_220640013.1">
    <property type="nucleotide sequence ID" value="NZ_CP080429.1"/>
</dbReference>
<evidence type="ECO:0008006" key="3">
    <source>
        <dbReference type="Google" id="ProtNLM"/>
    </source>
</evidence>
<accession>A0ABX8V4A8</accession>
<gene>
    <name evidence="1" type="ORF">K1I41_08930</name>
</gene>
<dbReference type="Proteomes" id="UP000825381">
    <property type="component" value="Chromosome"/>
</dbReference>
<evidence type="ECO:0000313" key="2">
    <source>
        <dbReference type="Proteomes" id="UP000825381"/>
    </source>
</evidence>
<sequence length="186" mass="21527">MMKFTISGLLLLLFSSCQLIKIKPPSEPLKGFYSYYDKTKKDYPNLLINTDSISNICVLEYSVEPKVYIINALQLKECLNSCNDAIVYIWDPHCPSDQCVPPNLLQAFCNENKADLFVVAEYYDGKELVQYYDIEKPIFGIDTKYYKSDLIKKYTTLFENDLGVYDNESGRILLFENGNYLGRIRI</sequence>
<keyword evidence="2" id="KW-1185">Reference proteome</keyword>
<proteinExistence type="predicted"/>
<protein>
    <recommendedName>
        <fullName evidence="3">Thioredoxin domain-containing protein</fullName>
    </recommendedName>
</protein>
<dbReference type="EMBL" id="CP080429">
    <property type="protein sequence ID" value="QYJ67668.1"/>
    <property type="molecule type" value="Genomic_DNA"/>
</dbReference>
<name>A0ABX8V4A8_9FLAO</name>
<organism evidence="1 2">
    <name type="scientific">Flavobacterium litorale</name>
    <dbReference type="NCBI Taxonomy" id="2856519"/>
    <lineage>
        <taxon>Bacteria</taxon>
        <taxon>Pseudomonadati</taxon>
        <taxon>Bacteroidota</taxon>
        <taxon>Flavobacteriia</taxon>
        <taxon>Flavobacteriales</taxon>
        <taxon>Flavobacteriaceae</taxon>
        <taxon>Flavobacterium</taxon>
    </lineage>
</organism>
<evidence type="ECO:0000313" key="1">
    <source>
        <dbReference type="EMBL" id="QYJ67668.1"/>
    </source>
</evidence>
<dbReference type="PROSITE" id="PS51257">
    <property type="entry name" value="PROKAR_LIPOPROTEIN"/>
    <property type="match status" value="1"/>
</dbReference>